<proteinExistence type="inferred from homology"/>
<keyword evidence="4" id="KW-1185">Reference proteome</keyword>
<evidence type="ECO:0000313" key="3">
    <source>
        <dbReference type="EMBL" id="KZV32795.1"/>
    </source>
</evidence>
<dbReference type="EMBL" id="KV006349">
    <property type="protein sequence ID" value="KZV32795.1"/>
    <property type="molecule type" value="Genomic_DNA"/>
</dbReference>
<comment type="similarity">
    <text evidence="1">Belongs to the protease inhibitor I3 (leguminous Kunitz-type inhibitor) family.</text>
</comment>
<feature type="signal peptide" evidence="2">
    <location>
        <begin position="1"/>
        <end position="22"/>
    </location>
</feature>
<dbReference type="OrthoDB" id="1872570at2759"/>
<dbReference type="InterPro" id="IPR011065">
    <property type="entry name" value="Kunitz_inhibitor_STI-like_sf"/>
</dbReference>
<evidence type="ECO:0000313" key="4">
    <source>
        <dbReference type="Proteomes" id="UP000250235"/>
    </source>
</evidence>
<gene>
    <name evidence="3" type="ORF">F511_23707</name>
</gene>
<dbReference type="SMART" id="SM00452">
    <property type="entry name" value="STI"/>
    <property type="match status" value="1"/>
</dbReference>
<sequence>MNSFIPFLILLIFIHSNHYASAAEGAEELPAPVVDLDGNNLREGSRYYILPLVRGRGGGVTLTSTRNKTCPLSVAQAPFEVQNGLPVTFRPVKSEKGGFIRESTDLNIKFSAASVCAQSTVWKLDQYDEATKQYFITTGGVQGNPGQATISSWFKSKESE</sequence>
<name>A0A2Z7BFA5_9LAMI</name>
<dbReference type="AlphaFoldDB" id="A0A2Z7BFA5"/>
<accession>A0A2Z7BFA5</accession>
<keyword evidence="2" id="KW-0732">Signal</keyword>
<dbReference type="Gene3D" id="2.80.10.50">
    <property type="match status" value="1"/>
</dbReference>
<dbReference type="GO" id="GO:0004866">
    <property type="term" value="F:endopeptidase inhibitor activity"/>
    <property type="evidence" value="ECO:0007669"/>
    <property type="project" value="InterPro"/>
</dbReference>
<protein>
    <submittedName>
        <fullName evidence="3">Miraculin</fullName>
    </submittedName>
</protein>
<feature type="chain" id="PRO_5016381077" evidence="2">
    <location>
        <begin position="23"/>
        <end position="160"/>
    </location>
</feature>
<evidence type="ECO:0000256" key="2">
    <source>
        <dbReference type="SAM" id="SignalP"/>
    </source>
</evidence>
<dbReference type="Pfam" id="PF00197">
    <property type="entry name" value="Kunitz_legume"/>
    <property type="match status" value="1"/>
</dbReference>
<dbReference type="SUPFAM" id="SSF50386">
    <property type="entry name" value="STI-like"/>
    <property type="match status" value="1"/>
</dbReference>
<reference evidence="3 4" key="1">
    <citation type="journal article" date="2015" name="Proc. Natl. Acad. Sci. U.S.A.">
        <title>The resurrection genome of Boea hygrometrica: A blueprint for survival of dehydration.</title>
        <authorList>
            <person name="Xiao L."/>
            <person name="Yang G."/>
            <person name="Zhang L."/>
            <person name="Yang X."/>
            <person name="Zhao S."/>
            <person name="Ji Z."/>
            <person name="Zhou Q."/>
            <person name="Hu M."/>
            <person name="Wang Y."/>
            <person name="Chen M."/>
            <person name="Xu Y."/>
            <person name="Jin H."/>
            <person name="Xiao X."/>
            <person name="Hu G."/>
            <person name="Bao F."/>
            <person name="Hu Y."/>
            <person name="Wan P."/>
            <person name="Li L."/>
            <person name="Deng X."/>
            <person name="Kuang T."/>
            <person name="Xiang C."/>
            <person name="Zhu J.K."/>
            <person name="Oliver M.J."/>
            <person name="He Y."/>
        </authorList>
    </citation>
    <scope>NUCLEOTIDE SEQUENCE [LARGE SCALE GENOMIC DNA]</scope>
    <source>
        <strain evidence="4">cv. XS01</strain>
    </source>
</reference>
<dbReference type="InterPro" id="IPR002160">
    <property type="entry name" value="Prot_inh_Kunz-lg"/>
</dbReference>
<dbReference type="PANTHER" id="PTHR33107:SF5">
    <property type="entry name" value="KUNITZ TRYPSIN INHIBITOR 5"/>
    <property type="match status" value="1"/>
</dbReference>
<evidence type="ECO:0000256" key="1">
    <source>
        <dbReference type="ARBA" id="ARBA00005440"/>
    </source>
</evidence>
<dbReference type="Proteomes" id="UP000250235">
    <property type="component" value="Unassembled WGS sequence"/>
</dbReference>
<organism evidence="3 4">
    <name type="scientific">Dorcoceras hygrometricum</name>
    <dbReference type="NCBI Taxonomy" id="472368"/>
    <lineage>
        <taxon>Eukaryota</taxon>
        <taxon>Viridiplantae</taxon>
        <taxon>Streptophyta</taxon>
        <taxon>Embryophyta</taxon>
        <taxon>Tracheophyta</taxon>
        <taxon>Spermatophyta</taxon>
        <taxon>Magnoliopsida</taxon>
        <taxon>eudicotyledons</taxon>
        <taxon>Gunneridae</taxon>
        <taxon>Pentapetalae</taxon>
        <taxon>asterids</taxon>
        <taxon>lamiids</taxon>
        <taxon>Lamiales</taxon>
        <taxon>Gesneriaceae</taxon>
        <taxon>Didymocarpoideae</taxon>
        <taxon>Trichosporeae</taxon>
        <taxon>Loxocarpinae</taxon>
        <taxon>Dorcoceras</taxon>
    </lineage>
</organism>
<dbReference type="PRINTS" id="PR00291">
    <property type="entry name" value="KUNITZINHBTR"/>
</dbReference>
<dbReference type="PANTHER" id="PTHR33107">
    <property type="entry name" value="KUNITZ TRYPSIN INHIBITOR 2"/>
    <property type="match status" value="1"/>
</dbReference>